<dbReference type="OrthoDB" id="9774290at2"/>
<protein>
    <submittedName>
        <fullName evidence="5">Glycerate kinase</fullName>
    </submittedName>
</protein>
<dbReference type="InterPro" id="IPR004381">
    <property type="entry name" value="Glycerate_kinase"/>
</dbReference>
<keyword evidence="3 4" id="KW-0418">Kinase</keyword>
<dbReference type="PANTHER" id="PTHR21599:SF0">
    <property type="entry name" value="GLYCERATE KINASE"/>
    <property type="match status" value="1"/>
</dbReference>
<dbReference type="NCBIfam" id="TIGR00045">
    <property type="entry name" value="glycerate kinase"/>
    <property type="match status" value="1"/>
</dbReference>
<reference evidence="5 6" key="1">
    <citation type="submission" date="2018-11" db="EMBL/GenBank/DDBJ databases">
        <authorList>
            <person name="Li F."/>
        </authorList>
    </citation>
    <scope>NUCLEOTIDE SEQUENCE [LARGE SCALE GENOMIC DNA]</scope>
    <source>
        <strain evidence="5 6">YS17T</strain>
    </source>
</reference>
<dbReference type="Gene3D" id="3.90.1510.10">
    <property type="entry name" value="Glycerate kinase, domain 2"/>
    <property type="match status" value="1"/>
</dbReference>
<name>A0A3N6WND7_9ACTN</name>
<dbReference type="Gene3D" id="3.40.50.10350">
    <property type="entry name" value="Glycerate kinase, domain 1"/>
    <property type="match status" value="1"/>
</dbReference>
<sequence length="375" mass="37751">MRVLVAPDAFSGTLTAPQAAEAIAEGWRRTAPDDEITVAPMADGGPGFVEVLHAALGGRLHAVTVRGPVGEPLPVSLLVDGSTAYVESAQACGLHVVEPARRSPWTATSFGVGEAVAAAVDAGARRIVVGLGGSATNDGGAGLLAALGATADGPLDRGPAGLEQVSAVDVMAARERLSGVELVVAADVETRLLGMFGASKMFGAQMGFSEEDILRVDRVLDGFVVAVCGRTPSERRLADSPSAGAAGGLGFALLLLGGSVTTGLGVVADATGLRALARSHDLVLTGEGAFDYASRAGKVVYGVATIAAEAARPCVVLAGTVDVGAREMRALGVESAYGLTDRLAVEEAMHAPARHLADLAARVARTWSTSAGAGR</sequence>
<evidence type="ECO:0000256" key="2">
    <source>
        <dbReference type="ARBA" id="ARBA00022679"/>
    </source>
</evidence>
<comment type="caution">
    <text evidence="5">The sequence shown here is derived from an EMBL/GenBank/DDBJ whole genome shotgun (WGS) entry which is preliminary data.</text>
</comment>
<evidence type="ECO:0000256" key="3">
    <source>
        <dbReference type="ARBA" id="ARBA00022777"/>
    </source>
</evidence>
<keyword evidence="2 4" id="KW-0808">Transferase</keyword>
<dbReference type="SUPFAM" id="SSF110738">
    <property type="entry name" value="Glycerate kinase I"/>
    <property type="match status" value="1"/>
</dbReference>
<keyword evidence="6" id="KW-1185">Reference proteome</keyword>
<dbReference type="Proteomes" id="UP000275225">
    <property type="component" value="Unassembled WGS sequence"/>
</dbReference>
<dbReference type="InterPro" id="IPR036129">
    <property type="entry name" value="Glycerate_kinase_sf"/>
</dbReference>
<gene>
    <name evidence="5" type="ORF">EHW97_10675</name>
</gene>
<evidence type="ECO:0000256" key="4">
    <source>
        <dbReference type="PIRNR" id="PIRNR006078"/>
    </source>
</evidence>
<dbReference type="EMBL" id="RQJX01000014">
    <property type="protein sequence ID" value="RQN03138.1"/>
    <property type="molecule type" value="Genomic_DNA"/>
</dbReference>
<dbReference type="GO" id="GO:0031388">
    <property type="term" value="P:organic acid phosphorylation"/>
    <property type="evidence" value="ECO:0007669"/>
    <property type="project" value="UniProtKB-UniRule"/>
</dbReference>
<accession>A0A3N6WND7</accession>
<dbReference type="RefSeq" id="WP_124237157.1">
    <property type="nucleotide sequence ID" value="NZ_JBHUFI010000008.1"/>
</dbReference>
<dbReference type="PANTHER" id="PTHR21599">
    <property type="entry name" value="GLYCERATE KINASE"/>
    <property type="match status" value="1"/>
</dbReference>
<dbReference type="AlphaFoldDB" id="A0A3N6WND7"/>
<comment type="similarity">
    <text evidence="1 4">Belongs to the glycerate kinase type-1 family.</text>
</comment>
<dbReference type="PIRSF" id="PIRSF006078">
    <property type="entry name" value="GlxK"/>
    <property type="match status" value="1"/>
</dbReference>
<dbReference type="InterPro" id="IPR018193">
    <property type="entry name" value="Glyc_kinase_flavodox-like_fold"/>
</dbReference>
<evidence type="ECO:0000256" key="1">
    <source>
        <dbReference type="ARBA" id="ARBA00006284"/>
    </source>
</evidence>
<dbReference type="GO" id="GO:0008887">
    <property type="term" value="F:glycerate kinase activity"/>
    <property type="evidence" value="ECO:0007669"/>
    <property type="project" value="UniProtKB-UniRule"/>
</dbReference>
<evidence type="ECO:0000313" key="5">
    <source>
        <dbReference type="EMBL" id="RQN03138.1"/>
    </source>
</evidence>
<dbReference type="Pfam" id="PF02595">
    <property type="entry name" value="Gly_kinase"/>
    <property type="match status" value="1"/>
</dbReference>
<dbReference type="InterPro" id="IPR018197">
    <property type="entry name" value="Glycerate_kinase_RE-like"/>
</dbReference>
<proteinExistence type="inferred from homology"/>
<organism evidence="5 6">
    <name type="scientific">Aeromicrobium camelliae</name>
    <dbReference type="NCBI Taxonomy" id="1538144"/>
    <lineage>
        <taxon>Bacteria</taxon>
        <taxon>Bacillati</taxon>
        <taxon>Actinomycetota</taxon>
        <taxon>Actinomycetes</taxon>
        <taxon>Propionibacteriales</taxon>
        <taxon>Nocardioidaceae</taxon>
        <taxon>Aeromicrobium</taxon>
    </lineage>
</organism>
<evidence type="ECO:0000313" key="6">
    <source>
        <dbReference type="Proteomes" id="UP000275225"/>
    </source>
</evidence>